<name>A0A167JVX4_PHYB8</name>
<sequence>MQECANGVVIPSGYAHITKKICDGFSFMKVDEWKSWYIIYSPFVLKHVIPAIHLANWMLFVKACCLLTRPSITVEETTEAHKQLQEFCTKCQTLYKKPVVTPNMHLHLHLSEYINDFDPVYAFWLFSFEHYNGLLKNFETNQKGGFESTMMKQFLEKAYIGSYIRAFSTSLDEFIITFLHNISNSQPHLPLQSDSSAFNLPQFVEFSSNPCKLFSGWEPLPPATFPIKLEKMIIIHNVFAHYSDHHSSQIFMNNQIEKIKRISLLGQEYSSGSYFQAFFLEHKGKDISAFPGRILYLFQHILNINSKDVVHTFAFVE</sequence>
<dbReference type="AlphaFoldDB" id="A0A167JVX4"/>
<dbReference type="OrthoDB" id="2288577at2759"/>
<dbReference type="PANTHER" id="PTHR46579">
    <property type="entry name" value="F5/8 TYPE C DOMAIN-CONTAINING PROTEIN-RELATED"/>
    <property type="match status" value="1"/>
</dbReference>
<dbReference type="PANTHER" id="PTHR46579:SF2">
    <property type="entry name" value="C2H2-TYPE DOMAIN-CONTAINING PROTEIN"/>
    <property type="match status" value="1"/>
</dbReference>
<evidence type="ECO:0000313" key="1">
    <source>
        <dbReference type="EMBL" id="OAD66790.1"/>
    </source>
</evidence>
<protein>
    <submittedName>
        <fullName evidence="1">Uncharacterized protein</fullName>
    </submittedName>
</protein>
<evidence type="ECO:0000313" key="2">
    <source>
        <dbReference type="Proteomes" id="UP000077315"/>
    </source>
</evidence>
<dbReference type="InParanoid" id="A0A167JVX4"/>
<keyword evidence="2" id="KW-1185">Reference proteome</keyword>
<accession>A0A167JVX4</accession>
<gene>
    <name evidence="1" type="ORF">PHYBLDRAFT_70220</name>
</gene>
<proteinExistence type="predicted"/>
<dbReference type="VEuPathDB" id="FungiDB:PHYBLDRAFT_70220"/>
<dbReference type="RefSeq" id="XP_018284830.1">
    <property type="nucleotide sequence ID" value="XM_018442236.1"/>
</dbReference>
<organism evidence="1 2">
    <name type="scientific">Phycomyces blakesleeanus (strain ATCC 8743b / DSM 1359 / FGSC 10004 / NBRC 33097 / NRRL 1555)</name>
    <dbReference type="NCBI Taxonomy" id="763407"/>
    <lineage>
        <taxon>Eukaryota</taxon>
        <taxon>Fungi</taxon>
        <taxon>Fungi incertae sedis</taxon>
        <taxon>Mucoromycota</taxon>
        <taxon>Mucoromycotina</taxon>
        <taxon>Mucoromycetes</taxon>
        <taxon>Mucorales</taxon>
        <taxon>Phycomycetaceae</taxon>
        <taxon>Phycomyces</taxon>
    </lineage>
</organism>
<dbReference type="Proteomes" id="UP000077315">
    <property type="component" value="Unassembled WGS sequence"/>
</dbReference>
<dbReference type="GeneID" id="29003142"/>
<reference evidence="2" key="1">
    <citation type="submission" date="2015-06" db="EMBL/GenBank/DDBJ databases">
        <title>Expansion of signal transduction pathways in fungi by whole-genome duplication.</title>
        <authorList>
            <consortium name="DOE Joint Genome Institute"/>
            <person name="Corrochano L.M."/>
            <person name="Kuo A."/>
            <person name="Marcet-Houben M."/>
            <person name="Polaino S."/>
            <person name="Salamov A."/>
            <person name="Villalobos J.M."/>
            <person name="Alvarez M.I."/>
            <person name="Avalos J."/>
            <person name="Benito E.P."/>
            <person name="Benoit I."/>
            <person name="Burger G."/>
            <person name="Camino L.P."/>
            <person name="Canovas D."/>
            <person name="Cerda-Olmedo E."/>
            <person name="Cheng J.-F."/>
            <person name="Dominguez A."/>
            <person name="Elias M."/>
            <person name="Eslava A.P."/>
            <person name="Glaser F."/>
            <person name="Grimwood J."/>
            <person name="Gutierrez G."/>
            <person name="Heitman J."/>
            <person name="Henrissat B."/>
            <person name="Iturriaga E.A."/>
            <person name="Lang B.F."/>
            <person name="Lavin J.L."/>
            <person name="Lee S."/>
            <person name="Li W."/>
            <person name="Lindquist E."/>
            <person name="Lopez-Garcia S."/>
            <person name="Luque E.M."/>
            <person name="Marcos A.T."/>
            <person name="Martin J."/>
            <person name="McCluskey K."/>
            <person name="Medina H.R."/>
            <person name="Miralles-Duran A."/>
            <person name="Miyazaki A."/>
            <person name="Munoz-Torres E."/>
            <person name="Oguiza J.A."/>
            <person name="Ohm R."/>
            <person name="Olmedo M."/>
            <person name="Orejas M."/>
            <person name="Ortiz-Castellanos L."/>
            <person name="Pisabarro A.G."/>
            <person name="Rodriguez-Romero J."/>
            <person name="Ruiz-Herrera J."/>
            <person name="Ruiz-Vazquez R."/>
            <person name="Sanz C."/>
            <person name="Schackwitz W."/>
            <person name="Schmutz J."/>
            <person name="Shahriari M."/>
            <person name="Shelest E."/>
            <person name="Silva-Franco F."/>
            <person name="Soanes D."/>
            <person name="Syed K."/>
            <person name="Tagua V.G."/>
            <person name="Talbot N.J."/>
            <person name="Thon M."/>
            <person name="De vries R.P."/>
            <person name="Wiebenga A."/>
            <person name="Yadav J.S."/>
            <person name="Braun E.L."/>
            <person name="Baker S."/>
            <person name="Garre V."/>
            <person name="Horwitz B."/>
            <person name="Torres-Martinez S."/>
            <person name="Idnurm A."/>
            <person name="Herrera-Estrella A."/>
            <person name="Gabaldon T."/>
            <person name="Grigoriev I.V."/>
        </authorList>
    </citation>
    <scope>NUCLEOTIDE SEQUENCE [LARGE SCALE GENOMIC DNA]</scope>
    <source>
        <strain evidence="2">NRRL 1555(-)</strain>
    </source>
</reference>
<dbReference type="EMBL" id="KV441000">
    <property type="protein sequence ID" value="OAD66790.1"/>
    <property type="molecule type" value="Genomic_DNA"/>
</dbReference>